<name>A0A0F9IFE5_9ZZZZ</name>
<evidence type="ECO:0000313" key="1">
    <source>
        <dbReference type="EMBL" id="KKL86132.1"/>
    </source>
</evidence>
<dbReference type="EMBL" id="LAZR01021205">
    <property type="protein sequence ID" value="KKL86132.1"/>
    <property type="molecule type" value="Genomic_DNA"/>
</dbReference>
<feature type="non-terminal residue" evidence="1">
    <location>
        <position position="385"/>
    </location>
</feature>
<gene>
    <name evidence="1" type="ORF">LCGC14_1947800</name>
</gene>
<dbReference type="AlphaFoldDB" id="A0A0F9IFE5"/>
<protein>
    <submittedName>
        <fullName evidence="1">Uncharacterized protein</fullName>
    </submittedName>
</protein>
<organism evidence="1">
    <name type="scientific">marine sediment metagenome</name>
    <dbReference type="NCBI Taxonomy" id="412755"/>
    <lineage>
        <taxon>unclassified sequences</taxon>
        <taxon>metagenomes</taxon>
        <taxon>ecological metagenomes</taxon>
    </lineage>
</organism>
<sequence>MKNNNYDELIFKDWIQLQEWNDPDWIVLSRYTSGKNFFWTHSVLLYLNRIGDIGKSDQMSKITQKTILELLFSDNYLDNELHGDFGIPDVLEEPEGIIFNDEFVDDRGLIFRPIVYTTDYSEGFRKTDYSIEITPCPKFSSLYRLKRKSSNYTRIDRMGNEVEVIKIETGNGNTIMKVSTKYIRDFLTLSNMALVRIHSHQRIRNNDFLEEEHIDKDDQHFYKIMVANSVFVESSKHGITRSLLRGIDVILPYTNPINENRILGPRPDPIIEFITGRNDDGTNKTMNPKNAAYSSGTFLLPVCFNKDILQKFYQKPEIYTISEGQGINGPGYYIPYNNTPENSIMVYLGDLDGLPPEELHYFRAHNIPCPKEPITEDRFRRDFLV</sequence>
<proteinExistence type="predicted"/>
<comment type="caution">
    <text evidence="1">The sequence shown here is derived from an EMBL/GenBank/DDBJ whole genome shotgun (WGS) entry which is preliminary data.</text>
</comment>
<reference evidence="1" key="1">
    <citation type="journal article" date="2015" name="Nature">
        <title>Complex archaea that bridge the gap between prokaryotes and eukaryotes.</title>
        <authorList>
            <person name="Spang A."/>
            <person name="Saw J.H."/>
            <person name="Jorgensen S.L."/>
            <person name="Zaremba-Niedzwiedzka K."/>
            <person name="Martijn J."/>
            <person name="Lind A.E."/>
            <person name="van Eijk R."/>
            <person name="Schleper C."/>
            <person name="Guy L."/>
            <person name="Ettema T.J."/>
        </authorList>
    </citation>
    <scope>NUCLEOTIDE SEQUENCE</scope>
</reference>
<accession>A0A0F9IFE5</accession>